<dbReference type="GO" id="GO:0005634">
    <property type="term" value="C:nucleus"/>
    <property type="evidence" value="ECO:0007669"/>
    <property type="project" value="UniProtKB-SubCell"/>
</dbReference>
<keyword evidence="4" id="KW-0540">Nuclease</keyword>
<gene>
    <name evidence="9" type="ORF">ANANG_G00121760</name>
</gene>
<feature type="domain" description="DDE Tnp4" evidence="8">
    <location>
        <begin position="1"/>
        <end position="120"/>
    </location>
</feature>
<organism evidence="9 10">
    <name type="scientific">Anguilla anguilla</name>
    <name type="common">European freshwater eel</name>
    <name type="synonym">Muraena anguilla</name>
    <dbReference type="NCBI Taxonomy" id="7936"/>
    <lineage>
        <taxon>Eukaryota</taxon>
        <taxon>Metazoa</taxon>
        <taxon>Chordata</taxon>
        <taxon>Craniata</taxon>
        <taxon>Vertebrata</taxon>
        <taxon>Euteleostomi</taxon>
        <taxon>Actinopterygii</taxon>
        <taxon>Neopterygii</taxon>
        <taxon>Teleostei</taxon>
        <taxon>Anguilliformes</taxon>
        <taxon>Anguillidae</taxon>
        <taxon>Anguilla</taxon>
    </lineage>
</organism>
<evidence type="ECO:0000256" key="6">
    <source>
        <dbReference type="ARBA" id="ARBA00022801"/>
    </source>
</evidence>
<comment type="caution">
    <text evidence="9">The sequence shown here is derived from an EMBL/GenBank/DDBJ whole genome shotgun (WGS) entry which is preliminary data.</text>
</comment>
<evidence type="ECO:0000256" key="4">
    <source>
        <dbReference type="ARBA" id="ARBA00022722"/>
    </source>
</evidence>
<dbReference type="Proteomes" id="UP001044222">
    <property type="component" value="Chromosome 6"/>
</dbReference>
<proteinExistence type="inferred from homology"/>
<evidence type="ECO:0000313" key="10">
    <source>
        <dbReference type="Proteomes" id="UP001044222"/>
    </source>
</evidence>
<sequence length="120" mass="13835">INTQVVFDADCNILDVVSKWPGSTHDARILNKSGMQQLFDRNIVPPGCHLLGHKGYPQRRWLLTPFPRPQPGAQQNYNRAHRCTRSVVERGIDQWKRRFHVLHGEIRQTPQKASNIIMAC</sequence>
<dbReference type="GO" id="GO:0016787">
    <property type="term" value="F:hydrolase activity"/>
    <property type="evidence" value="ECO:0007669"/>
    <property type="project" value="UniProtKB-KW"/>
</dbReference>
<evidence type="ECO:0000256" key="7">
    <source>
        <dbReference type="ARBA" id="ARBA00023242"/>
    </source>
</evidence>
<comment type="similarity">
    <text evidence="3">Belongs to the HARBI1 family.</text>
</comment>
<keyword evidence="5" id="KW-0479">Metal-binding</keyword>
<accession>A0A9D3MFK0</accession>
<dbReference type="EMBL" id="JAFIRN010000006">
    <property type="protein sequence ID" value="KAG5847057.1"/>
    <property type="molecule type" value="Genomic_DNA"/>
</dbReference>
<keyword evidence="7" id="KW-0539">Nucleus</keyword>
<dbReference type="PANTHER" id="PTHR22930">
    <property type="match status" value="1"/>
</dbReference>
<dbReference type="InterPro" id="IPR027806">
    <property type="entry name" value="HARBI1_dom"/>
</dbReference>
<reference evidence="9" key="1">
    <citation type="submission" date="2021-01" db="EMBL/GenBank/DDBJ databases">
        <title>A chromosome-scale assembly of European eel, Anguilla anguilla.</title>
        <authorList>
            <person name="Henkel C."/>
            <person name="Jong-Raadsen S.A."/>
            <person name="Dufour S."/>
            <person name="Weltzien F.-A."/>
            <person name="Palstra A.P."/>
            <person name="Pelster B."/>
            <person name="Spaink H.P."/>
            <person name="Van Den Thillart G.E."/>
            <person name="Jansen H."/>
            <person name="Zahm M."/>
            <person name="Klopp C."/>
            <person name="Cedric C."/>
            <person name="Louis A."/>
            <person name="Berthelot C."/>
            <person name="Parey E."/>
            <person name="Roest Crollius H."/>
            <person name="Montfort J."/>
            <person name="Robinson-Rechavi M."/>
            <person name="Bucao C."/>
            <person name="Bouchez O."/>
            <person name="Gislard M."/>
            <person name="Lluch J."/>
            <person name="Milhes M."/>
            <person name="Lampietro C."/>
            <person name="Lopez Roques C."/>
            <person name="Donnadieu C."/>
            <person name="Braasch I."/>
            <person name="Desvignes T."/>
            <person name="Postlethwait J."/>
            <person name="Bobe J."/>
            <person name="Guiguen Y."/>
            <person name="Dirks R."/>
        </authorList>
    </citation>
    <scope>NUCLEOTIDE SEQUENCE</scope>
    <source>
        <strain evidence="9">Tag_6206</strain>
        <tissue evidence="9">Liver</tissue>
    </source>
</reference>
<dbReference type="GO" id="GO:0004518">
    <property type="term" value="F:nuclease activity"/>
    <property type="evidence" value="ECO:0007669"/>
    <property type="project" value="UniProtKB-KW"/>
</dbReference>
<dbReference type="GO" id="GO:0046872">
    <property type="term" value="F:metal ion binding"/>
    <property type="evidence" value="ECO:0007669"/>
    <property type="project" value="UniProtKB-KW"/>
</dbReference>
<name>A0A9D3MFK0_ANGAN</name>
<comment type="cofactor">
    <cofactor evidence="1">
        <name>a divalent metal cation</name>
        <dbReference type="ChEBI" id="CHEBI:60240"/>
    </cofactor>
</comment>
<feature type="non-terminal residue" evidence="9">
    <location>
        <position position="1"/>
    </location>
</feature>
<dbReference type="InterPro" id="IPR045249">
    <property type="entry name" value="HARBI1-like"/>
</dbReference>
<evidence type="ECO:0000256" key="2">
    <source>
        <dbReference type="ARBA" id="ARBA00004123"/>
    </source>
</evidence>
<keyword evidence="10" id="KW-1185">Reference proteome</keyword>
<dbReference type="AlphaFoldDB" id="A0A9D3MFK0"/>
<dbReference type="PANTHER" id="PTHR22930:SF286">
    <property type="entry name" value="NUCLEASE HARBI1"/>
    <property type="match status" value="1"/>
</dbReference>
<feature type="non-terminal residue" evidence="9">
    <location>
        <position position="120"/>
    </location>
</feature>
<dbReference type="Pfam" id="PF13359">
    <property type="entry name" value="DDE_Tnp_4"/>
    <property type="match status" value="1"/>
</dbReference>
<evidence type="ECO:0000256" key="3">
    <source>
        <dbReference type="ARBA" id="ARBA00006958"/>
    </source>
</evidence>
<evidence type="ECO:0000256" key="5">
    <source>
        <dbReference type="ARBA" id="ARBA00022723"/>
    </source>
</evidence>
<evidence type="ECO:0000313" key="9">
    <source>
        <dbReference type="EMBL" id="KAG5847057.1"/>
    </source>
</evidence>
<protein>
    <recommendedName>
        <fullName evidence="8">DDE Tnp4 domain-containing protein</fullName>
    </recommendedName>
</protein>
<evidence type="ECO:0000256" key="1">
    <source>
        <dbReference type="ARBA" id="ARBA00001968"/>
    </source>
</evidence>
<keyword evidence="6" id="KW-0378">Hydrolase</keyword>
<evidence type="ECO:0000259" key="8">
    <source>
        <dbReference type="Pfam" id="PF13359"/>
    </source>
</evidence>
<comment type="subcellular location">
    <subcellularLocation>
        <location evidence="2">Nucleus</location>
    </subcellularLocation>
</comment>